<evidence type="ECO:0000256" key="6">
    <source>
        <dbReference type="ARBA" id="ARBA00038019"/>
    </source>
</evidence>
<dbReference type="Proteomes" id="UP001583193">
    <property type="component" value="Unassembled WGS sequence"/>
</dbReference>
<dbReference type="Pfam" id="PF23240">
    <property type="entry name" value="HAT_PRP39_N"/>
    <property type="match status" value="1"/>
</dbReference>
<dbReference type="SUPFAM" id="SSF48452">
    <property type="entry name" value="TPR-like"/>
    <property type="match status" value="1"/>
</dbReference>
<comment type="subcellular location">
    <subcellularLocation>
        <location evidence="1">Nucleus</location>
    </subcellularLocation>
</comment>
<reference evidence="8 9" key="1">
    <citation type="journal article" date="2024" name="IMA Fungus">
        <title>IMA Genome - F19 : A genome assembly and annotation guide to empower mycologists, including annotated draft genome sequences of Ceratocystis pirilliformis, Diaporthe australafricana, Fusarium ophioides, Paecilomyces lecythidis, and Sporothrix stenoceras.</title>
        <authorList>
            <person name="Aylward J."/>
            <person name="Wilson A.M."/>
            <person name="Visagie C.M."/>
            <person name="Spraker J."/>
            <person name="Barnes I."/>
            <person name="Buitendag C."/>
            <person name="Ceriani C."/>
            <person name="Del Mar Angel L."/>
            <person name="du Plessis D."/>
            <person name="Fuchs T."/>
            <person name="Gasser K."/>
            <person name="Kramer D."/>
            <person name="Li W."/>
            <person name="Munsamy K."/>
            <person name="Piso A."/>
            <person name="Price J.L."/>
            <person name="Sonnekus B."/>
            <person name="Thomas C."/>
            <person name="van der Nest A."/>
            <person name="van Dijk A."/>
            <person name="van Heerden A."/>
            <person name="van Vuuren N."/>
            <person name="Yilmaz N."/>
            <person name="Duong T.A."/>
            <person name="van der Merwe N.A."/>
            <person name="Wingfield M.J."/>
            <person name="Wingfield B.D."/>
        </authorList>
    </citation>
    <scope>NUCLEOTIDE SEQUENCE [LARGE SCALE GENOMIC DNA]</scope>
    <source>
        <strain evidence="8 9">CMW 18167</strain>
    </source>
</reference>
<dbReference type="Gene3D" id="1.25.40.10">
    <property type="entry name" value="Tetratricopeptide repeat domain"/>
    <property type="match status" value="2"/>
</dbReference>
<evidence type="ECO:0000256" key="3">
    <source>
        <dbReference type="ARBA" id="ARBA00022737"/>
    </source>
</evidence>
<sequence length="597" mass="68674">MAEYNYGGTEEENAELRKIETELAEDPDNFDTWEKLVRAAEGLEGGINRNSNPQAITTVRSFYDRFLAKFPLLFGYWKKYADLEFSIAGTEAAEMVYERGVASISPSVDLWTNYCSFKVETNHDSDIIRELFERGASAVGLDFLAHPFWDKYIEFEERLEAIDKIFAILARVIHIPMHQYARYFERYRQLAQTRPVSELAPPEIISQFRAEIEAASAHLPPGAKAEAEIERDLRLRLDTYHLEIFSRTQTETTKRWTYESEIKRPYFHVTELDEGQLSNWRKYLDFEEAEGSYPRIQFLYERCLVTCAHYDEFWLRYARWMSAQEGKEEEVRNIYQRASCFYVPIANPTTRLHYAYFEEKSDRVDVAKDIHHAILINLPGHIETIVSLANLSRRHGGLDAAIEVYKSQLDSPQCDLATKAALVAEWARLLWKIKGSPDDARKVFQKNEQYYLDSRAFWTSYLMFELDQPTSAEIENVQYERIKQVVEDIKLKSTLSADVVKELVQTYMVYLLERGTKDAAKEYMTLDREIHGPTSVQTAIKGRPTEKGTQNGSQATPVPVPVPDPAVAVAAQGSPYAAYYGQTPVNGAVPTPVPRYP</sequence>
<evidence type="ECO:0000313" key="8">
    <source>
        <dbReference type="EMBL" id="KAL1882430.1"/>
    </source>
</evidence>
<accession>A0ABR3Y2C2</accession>
<feature type="region of interest" description="Disordered" evidence="7">
    <location>
        <begin position="538"/>
        <end position="560"/>
    </location>
</feature>
<evidence type="ECO:0000313" key="9">
    <source>
        <dbReference type="Proteomes" id="UP001583193"/>
    </source>
</evidence>
<dbReference type="SMART" id="SM00386">
    <property type="entry name" value="HAT"/>
    <property type="match status" value="7"/>
</dbReference>
<proteinExistence type="inferred from homology"/>
<keyword evidence="9" id="KW-1185">Reference proteome</keyword>
<comment type="similarity">
    <text evidence="6">Belongs to the PRP39 family.</text>
</comment>
<evidence type="ECO:0000256" key="7">
    <source>
        <dbReference type="SAM" id="MobiDB-lite"/>
    </source>
</evidence>
<dbReference type="InterPro" id="IPR059164">
    <property type="entry name" value="HAT_PRP39_C"/>
</dbReference>
<dbReference type="Pfam" id="PF23241">
    <property type="entry name" value="HAT_PRP39_C"/>
    <property type="match status" value="1"/>
</dbReference>
<dbReference type="EMBL" id="JAVDPF010000006">
    <property type="protein sequence ID" value="KAL1882430.1"/>
    <property type="molecule type" value="Genomic_DNA"/>
</dbReference>
<keyword evidence="4" id="KW-0508">mRNA splicing</keyword>
<organism evidence="8 9">
    <name type="scientific">Paecilomyces lecythidis</name>
    <dbReference type="NCBI Taxonomy" id="3004212"/>
    <lineage>
        <taxon>Eukaryota</taxon>
        <taxon>Fungi</taxon>
        <taxon>Dikarya</taxon>
        <taxon>Ascomycota</taxon>
        <taxon>Pezizomycotina</taxon>
        <taxon>Eurotiomycetes</taxon>
        <taxon>Eurotiomycetidae</taxon>
        <taxon>Eurotiales</taxon>
        <taxon>Thermoascaceae</taxon>
        <taxon>Paecilomyces</taxon>
    </lineage>
</organism>
<dbReference type="PANTHER" id="PTHR17204">
    <property type="entry name" value="PRE-MRNA PROCESSING PROTEIN PRP39-RELATED"/>
    <property type="match status" value="1"/>
</dbReference>
<evidence type="ECO:0000256" key="4">
    <source>
        <dbReference type="ARBA" id="ARBA00023187"/>
    </source>
</evidence>
<keyword evidence="3" id="KW-0677">Repeat</keyword>
<dbReference type="InterPro" id="IPR003107">
    <property type="entry name" value="HAT"/>
</dbReference>
<evidence type="ECO:0000256" key="2">
    <source>
        <dbReference type="ARBA" id="ARBA00022664"/>
    </source>
</evidence>
<name>A0ABR3Y2C2_9EURO</name>
<gene>
    <name evidence="8" type="ORF">Plec18167_002846</name>
</gene>
<evidence type="ECO:0000256" key="1">
    <source>
        <dbReference type="ARBA" id="ARBA00004123"/>
    </source>
</evidence>
<keyword evidence="2" id="KW-0507">mRNA processing</keyword>
<dbReference type="PANTHER" id="PTHR17204:SF5">
    <property type="entry name" value="PRE-MRNA-PROCESSING FACTOR 39"/>
    <property type="match status" value="1"/>
</dbReference>
<dbReference type="InterPro" id="IPR011990">
    <property type="entry name" value="TPR-like_helical_dom_sf"/>
</dbReference>
<evidence type="ECO:0008006" key="10">
    <source>
        <dbReference type="Google" id="ProtNLM"/>
    </source>
</evidence>
<protein>
    <recommendedName>
        <fullName evidence="10">Pre-mRNA-processing factor 39</fullName>
    </recommendedName>
</protein>
<evidence type="ECO:0000256" key="5">
    <source>
        <dbReference type="ARBA" id="ARBA00023242"/>
    </source>
</evidence>
<comment type="caution">
    <text evidence="8">The sequence shown here is derived from an EMBL/GenBank/DDBJ whole genome shotgun (WGS) entry which is preliminary data.</text>
</comment>
<keyword evidence="5" id="KW-0539">Nucleus</keyword>